<protein>
    <recommendedName>
        <fullName evidence="7">Nucleoporin</fullName>
    </recommendedName>
</protein>
<evidence type="ECO:0000256" key="2">
    <source>
        <dbReference type="ARBA" id="ARBA00005892"/>
    </source>
</evidence>
<dbReference type="EMBL" id="SWFS01000211">
    <property type="protein sequence ID" value="KAA8914007.1"/>
    <property type="molecule type" value="Genomic_DNA"/>
</dbReference>
<evidence type="ECO:0000313" key="6">
    <source>
        <dbReference type="Proteomes" id="UP000761534"/>
    </source>
</evidence>
<evidence type="ECO:0000256" key="3">
    <source>
        <dbReference type="ARBA" id="ARBA00022448"/>
    </source>
</evidence>
<comment type="caution">
    <text evidence="5">The sequence shown here is derived from an EMBL/GenBank/DDBJ whole genome shotgun (WGS) entry which is preliminary data.</text>
</comment>
<accession>A0A642VB23</accession>
<dbReference type="PANTHER" id="PTHR31344:SF0">
    <property type="entry name" value="NUCLEAR PORE COMPLEX PROTEIN NUP205"/>
    <property type="match status" value="1"/>
</dbReference>
<comment type="similarity">
    <text evidence="2">Belongs to the NUP186/NUP192/NUP205 family.</text>
</comment>
<keyword evidence="6" id="KW-1185">Reference proteome</keyword>
<dbReference type="InterPro" id="IPR021827">
    <property type="entry name" value="Nup186/Nup192/Nup205"/>
</dbReference>
<evidence type="ECO:0000256" key="4">
    <source>
        <dbReference type="ARBA" id="ARBA00023242"/>
    </source>
</evidence>
<dbReference type="GO" id="GO:0006999">
    <property type="term" value="P:nuclear pore organization"/>
    <property type="evidence" value="ECO:0007669"/>
    <property type="project" value="TreeGrafter"/>
</dbReference>
<evidence type="ECO:0000256" key="1">
    <source>
        <dbReference type="ARBA" id="ARBA00004123"/>
    </source>
</evidence>
<evidence type="ECO:0000313" key="5">
    <source>
        <dbReference type="EMBL" id="KAA8914007.1"/>
    </source>
</evidence>
<proteinExistence type="inferred from homology"/>
<dbReference type="PANTHER" id="PTHR31344">
    <property type="entry name" value="NUCLEAR PORE COMPLEX PROTEIN NUP205"/>
    <property type="match status" value="1"/>
</dbReference>
<dbReference type="OrthoDB" id="2019644at2759"/>
<reference evidence="5" key="1">
    <citation type="journal article" date="2019" name="G3 (Bethesda)">
        <title>Genome Assemblies of Two Rare Opportunistic Yeast Pathogens: Diutina rugosa (syn. Candida rugosa) and Trichomonascus ciferrii (syn. Candida ciferrii).</title>
        <authorList>
            <person name="Mixao V."/>
            <person name="Saus E."/>
            <person name="Hansen A.P."/>
            <person name="Lass-Florl C."/>
            <person name="Gabaldon T."/>
        </authorList>
    </citation>
    <scope>NUCLEOTIDE SEQUENCE</scope>
    <source>
        <strain evidence="5">CBS 4856</strain>
    </source>
</reference>
<comment type="subcellular location">
    <subcellularLocation>
        <location evidence="1">Nucleus</location>
    </subcellularLocation>
</comment>
<keyword evidence="4" id="KW-0539">Nucleus</keyword>
<name>A0A642VB23_9ASCO</name>
<evidence type="ECO:0008006" key="7">
    <source>
        <dbReference type="Google" id="ProtNLM"/>
    </source>
</evidence>
<dbReference type="VEuPathDB" id="FungiDB:TRICI_003048"/>
<dbReference type="Pfam" id="PF11894">
    <property type="entry name" value="Nup192"/>
    <property type="match status" value="1"/>
</dbReference>
<sequence>MHWNTDRLIDTHELIQTITTHHDDNEILAALPTLQQLLDQIIDDLKGLLDSPAKSDTSRQKLQKGKSLTAVFMNCTTTASGLLEKKNQIALSCGYQLNEEFINTSVVLADELGIDELVAAELLQNSSNDSTRLDMPPIQGGIALFHVRRQYILDILLFALFHASTSSGVSVQMKKLVNKLSGEQNMLSKVLDAMTKIEQSFGELDEKEKRGQFLGQDQNTEFVHTLKLRRDFLSREHDTLGQIMCGLVVNKLLNSSNLSLFVDKLQKNTTYSTLFIHYIPALAMLASTCDPILSPPGQAVTYEDASKMYKALVNRSVEWKLPYWRGAVELIFLTFFAGLAKGDPSASARVSLQDDVLSPVRRAIDDGALEFLMAVAADTSKESERLVSFYNYRPDVQIRVPAVKKVGINSNEFLDLLLPSLETFVEAFVSNLAEILREMKLSEEDSFLSMANSELNGETQDEAPGMDLERFFIFISYLYLERPDAAASSFWSDTESNLYGFINWAAQSQISFMSATFCDMLASLSCGKDCANAAYHFLKESPETNMSLKGRRPHKLSWNYIMEALKYYINQLKPSVQPPSSSVTGARVMVPASDVPELDDDIVLVLQSYFRLMAEVVKYDPEARSELMSNEEAQVITTLFQLLTCQTPLFGAILNVVASFAMTEDSSRKIQIWEALDHWAFNTIIYSPDGTVILPSVSAKERLYSLFKSFDDIVGLITLLEVLLRPPTSTNSFYTLPYPDDLGNKYRVPGIWPYVDFLITEVFYSSTAANFSLEERLTLQLPCLLFMRHALELFDPEVARISAAVGLNPDLVVKSKSFVNYIRVHPCAPTMSHLFNDKIYNIVIGIASTGIDAIAEKKPDDPLVQVLLQSLELINLILNLQEAFIDIIIKEIRSSEDGSAPQYGTHGLRSFEDALLFNLPIVTHLALYVGSPNIELAHSSLKLLECLSTAPQFLASSSSTIDSRIKKNRLLSTFETVDESTRIREGFIEQIERAVEMYEMAHDSLSVVELKMKVLEFIKTNLRVGSKEPTVAHYLLGFKVNGDGTLDMDEERGGILSEVSLFTSIRNLLEYSIASMSESVVEYENSQIASACSEIFLVLCQCQNSCMFVLNELREHDFLLKSLEIEPNVEARALWNGKEFSEESDFLTSKSAETIVAFFNHRAALLEYLSMEVHVSAENGALSLVSRYLESLVNINAPYVSTFASKAARLLSFLDVLEFQTTDGLQKEYPSVEVFGHQVLEHFYRSEHEMDDTEAINELRYLLRLKGLEFVSTKRISSLEDSDYVTASNDIIETFSRTKVSKEIRNVQLSCLSAWTKLVLVMVNDTELTAGDRSTFILETFQTIIPKLMDYSSSDVSFSELLASLAVSLYKIYQEDMKKFGEKHSKDLTVGSGFDRTHSLFRAALSSLQTPLSTGELRADLYIVCYQYLKSCIDLNSRPLLVQNAQVIRASGDKLLEIICSDAISGQGVPRLTSLVLLEVLSLLSISTGSSFVLDSLVRYNLLLLLIQSMKQTDDELMNRQNLTDGELFYEINVFKATLGFLLQVAQTRSGANQLIQCGFFKVLNSCQFLNIDPDVGIGGRRPNETDVHTNFYELLIPVFQVVSAILLSMGPENEPVILRVTKFLDDHQQLTVAILKKDILQQRPESEAKLQELVKLLVLLISLTDYVPSK</sequence>
<organism evidence="5 6">
    <name type="scientific">Trichomonascus ciferrii</name>
    <dbReference type="NCBI Taxonomy" id="44093"/>
    <lineage>
        <taxon>Eukaryota</taxon>
        <taxon>Fungi</taxon>
        <taxon>Dikarya</taxon>
        <taxon>Ascomycota</taxon>
        <taxon>Saccharomycotina</taxon>
        <taxon>Dipodascomycetes</taxon>
        <taxon>Dipodascales</taxon>
        <taxon>Trichomonascaceae</taxon>
        <taxon>Trichomonascus</taxon>
        <taxon>Trichomonascus ciferrii complex</taxon>
    </lineage>
</organism>
<dbReference type="GO" id="GO:0017056">
    <property type="term" value="F:structural constituent of nuclear pore"/>
    <property type="evidence" value="ECO:0007669"/>
    <property type="project" value="TreeGrafter"/>
</dbReference>
<dbReference type="GO" id="GO:0044611">
    <property type="term" value="C:nuclear pore inner ring"/>
    <property type="evidence" value="ECO:0007669"/>
    <property type="project" value="TreeGrafter"/>
</dbReference>
<gene>
    <name evidence="5" type="ORF">TRICI_003048</name>
</gene>
<keyword evidence="3" id="KW-0813">Transport</keyword>
<dbReference type="Proteomes" id="UP000761534">
    <property type="component" value="Unassembled WGS sequence"/>
</dbReference>